<sequence>MTALSAEYTESFRLSLRKLNQEWSKEYFFTDEKITTFVQSIYKSIELTKIVPEMHEEISAIYNFNNPIYRILIGKNYAIFYRIDRSTTKIMLGNMYYQRQLHISF</sequence>
<evidence type="ECO:0008006" key="3">
    <source>
        <dbReference type="Google" id="ProtNLM"/>
    </source>
</evidence>
<dbReference type="Proteomes" id="UP000195080">
    <property type="component" value="Chromosome"/>
</dbReference>
<dbReference type="EMBL" id="CP147248">
    <property type="protein sequence ID" value="WYJ87040.1"/>
    <property type="molecule type" value="Genomic_DNA"/>
</dbReference>
<gene>
    <name evidence="1" type="ORF">A5866_002124</name>
</gene>
<evidence type="ECO:0000313" key="1">
    <source>
        <dbReference type="EMBL" id="WYJ87040.1"/>
    </source>
</evidence>
<organism evidence="1 2">
    <name type="scientific">Candidatus Enterococcus lemimoniae</name>
    <dbReference type="NCBI Taxonomy" id="1834167"/>
    <lineage>
        <taxon>Bacteria</taxon>
        <taxon>Bacillati</taxon>
        <taxon>Bacillota</taxon>
        <taxon>Bacilli</taxon>
        <taxon>Lactobacillales</taxon>
        <taxon>Enterococcaceae</taxon>
        <taxon>Enterococcus</taxon>
    </lineage>
</organism>
<dbReference type="Gene3D" id="3.30.2310.20">
    <property type="entry name" value="RelE-like"/>
    <property type="match status" value="1"/>
</dbReference>
<evidence type="ECO:0000313" key="2">
    <source>
        <dbReference type="Proteomes" id="UP000195080"/>
    </source>
</evidence>
<dbReference type="InterPro" id="IPR035093">
    <property type="entry name" value="RelE/ParE_toxin_dom_sf"/>
</dbReference>
<keyword evidence="2" id="KW-1185">Reference proteome</keyword>
<name>A0ABZ2T6N2_9ENTE</name>
<proteinExistence type="predicted"/>
<protein>
    <recommendedName>
        <fullName evidence="3">Addiction module toxin RelE</fullName>
    </recommendedName>
</protein>
<accession>A0ABZ2T6N2</accession>
<reference evidence="2" key="1">
    <citation type="submission" date="2017-05" db="EMBL/GenBank/DDBJ databases">
        <title>The Genome Sequence of EEnterococcus faecalis 9F2_4866.</title>
        <authorList>
            <consortium name="The Broad Institute Genomics Platform"/>
            <consortium name="The Broad Institute Genomic Center for Infectious Diseases"/>
            <person name="Earl A."/>
            <person name="Manson A."/>
            <person name="Schwartman J."/>
            <person name="Gilmore M."/>
            <person name="Abouelleil A."/>
            <person name="Cao P."/>
            <person name="Chapman S."/>
            <person name="Cusick C."/>
            <person name="Shea T."/>
            <person name="Young S."/>
            <person name="Neafsey D."/>
            <person name="Nusbaum C."/>
            <person name="Birren B."/>
        </authorList>
    </citation>
    <scope>NUCLEOTIDE SEQUENCE [LARGE SCALE GENOMIC DNA]</scope>
    <source>
        <strain evidence="2">12C11_DIV0727</strain>
    </source>
</reference>
<reference evidence="1 2" key="2">
    <citation type="submission" date="2024-03" db="EMBL/GenBank/DDBJ databases">
        <title>The Genome Sequence of Enterococcus sp. DIV0727d.</title>
        <authorList>
            <consortium name="The Broad Institute Genomics Platform"/>
            <consortium name="The Broad Institute Microbial Omics Core"/>
            <consortium name="The Broad Institute Genomic Center for Infectious Diseases"/>
            <person name="Earl A."/>
            <person name="Manson A."/>
            <person name="Gilmore M."/>
            <person name="Schwartman J."/>
            <person name="Shea T."/>
            <person name="Abouelleil A."/>
            <person name="Cao P."/>
            <person name="Chapman S."/>
            <person name="Cusick C."/>
            <person name="Young S."/>
            <person name="Neafsey D."/>
            <person name="Nusbaum C."/>
            <person name="Birren B."/>
        </authorList>
    </citation>
    <scope>NUCLEOTIDE SEQUENCE [LARGE SCALE GENOMIC DNA]</scope>
    <source>
        <strain evidence="1 2">12C11_DIV0727</strain>
    </source>
</reference>
<dbReference type="RefSeq" id="WP_086445440.1">
    <property type="nucleotide sequence ID" value="NZ_CP147248.1"/>
</dbReference>